<name>A0AAD4JE77_PERFH</name>
<evidence type="ECO:0000256" key="4">
    <source>
        <dbReference type="SAM" id="MobiDB-lite"/>
    </source>
</evidence>
<keyword evidence="3" id="KW-0539">Nucleus</keyword>
<sequence length="211" mass="24655">MAFRGRGRGRGRGGFGGFGGGGYRSGKQEPVELFPEIECLGTVKYSDEEVRKYARFVNWSKNLQTFFETSSYYYEGRSQHLDKVQKLDIERYADKKLRATQAKQPLWHLIKMDTDHMPAELARGDKRVAKKVRWDNDVDLNKLDVFEKLEQKHEGKEGGEKKENEEEEEEELENEEDDGEYSDEGDYEQAEYCDDDEDDFNMAEEVDEPDY</sequence>
<evidence type="ECO:0000313" key="6">
    <source>
        <dbReference type="Proteomes" id="UP001190926"/>
    </source>
</evidence>
<organism evidence="5 6">
    <name type="scientific">Perilla frutescens var. hirtella</name>
    <name type="common">Perilla citriodora</name>
    <name type="synonym">Perilla setoyensis</name>
    <dbReference type="NCBI Taxonomy" id="608512"/>
    <lineage>
        <taxon>Eukaryota</taxon>
        <taxon>Viridiplantae</taxon>
        <taxon>Streptophyta</taxon>
        <taxon>Embryophyta</taxon>
        <taxon>Tracheophyta</taxon>
        <taxon>Spermatophyta</taxon>
        <taxon>Magnoliopsida</taxon>
        <taxon>eudicotyledons</taxon>
        <taxon>Gunneridae</taxon>
        <taxon>Pentapetalae</taxon>
        <taxon>asterids</taxon>
        <taxon>lamiids</taxon>
        <taxon>Lamiales</taxon>
        <taxon>Lamiaceae</taxon>
        <taxon>Nepetoideae</taxon>
        <taxon>Elsholtzieae</taxon>
        <taxon>Perilla</taxon>
    </lineage>
</organism>
<evidence type="ECO:0000256" key="2">
    <source>
        <dbReference type="ARBA" id="ARBA00008352"/>
    </source>
</evidence>
<keyword evidence="6" id="KW-1185">Reference proteome</keyword>
<dbReference type="GO" id="GO:0005666">
    <property type="term" value="C:RNA polymerase III complex"/>
    <property type="evidence" value="ECO:0007669"/>
    <property type="project" value="TreeGrafter"/>
</dbReference>
<feature type="compositionally biased region" description="Gly residues" evidence="4">
    <location>
        <begin position="12"/>
        <end position="21"/>
    </location>
</feature>
<feature type="region of interest" description="Disordered" evidence="4">
    <location>
        <begin position="1"/>
        <end position="21"/>
    </location>
</feature>
<dbReference type="EMBL" id="SDAM02000075">
    <property type="protein sequence ID" value="KAH6832102.1"/>
    <property type="molecule type" value="Genomic_DNA"/>
</dbReference>
<feature type="compositionally biased region" description="Basic and acidic residues" evidence="4">
    <location>
        <begin position="151"/>
        <end position="164"/>
    </location>
</feature>
<feature type="compositionally biased region" description="Basic residues" evidence="4">
    <location>
        <begin position="1"/>
        <end position="11"/>
    </location>
</feature>
<comment type="similarity">
    <text evidence="2">Belongs to the eukaryotic RPC7 RNA polymerase subunit family.</text>
</comment>
<comment type="subcellular location">
    <subcellularLocation>
        <location evidence="1">Nucleus</location>
    </subcellularLocation>
</comment>
<evidence type="ECO:0008006" key="7">
    <source>
        <dbReference type="Google" id="ProtNLM"/>
    </source>
</evidence>
<evidence type="ECO:0000256" key="1">
    <source>
        <dbReference type="ARBA" id="ARBA00004123"/>
    </source>
</evidence>
<reference evidence="5 6" key="1">
    <citation type="journal article" date="2021" name="Nat. Commun.">
        <title>Incipient diploidization of the medicinal plant Perilla within 10,000 years.</title>
        <authorList>
            <person name="Zhang Y."/>
            <person name="Shen Q."/>
            <person name="Leng L."/>
            <person name="Zhang D."/>
            <person name="Chen S."/>
            <person name="Shi Y."/>
            <person name="Ning Z."/>
            <person name="Chen S."/>
        </authorList>
    </citation>
    <scope>NUCLEOTIDE SEQUENCE [LARGE SCALE GENOMIC DNA]</scope>
    <source>
        <strain evidence="6">cv. PC099</strain>
    </source>
</reference>
<feature type="compositionally biased region" description="Acidic residues" evidence="4">
    <location>
        <begin position="165"/>
        <end position="211"/>
    </location>
</feature>
<dbReference type="Proteomes" id="UP001190926">
    <property type="component" value="Unassembled WGS sequence"/>
</dbReference>
<evidence type="ECO:0000256" key="3">
    <source>
        <dbReference type="ARBA" id="ARBA00023242"/>
    </source>
</evidence>
<evidence type="ECO:0000313" key="5">
    <source>
        <dbReference type="EMBL" id="KAH6832102.1"/>
    </source>
</evidence>
<dbReference type="GO" id="GO:0006383">
    <property type="term" value="P:transcription by RNA polymerase III"/>
    <property type="evidence" value="ECO:0007669"/>
    <property type="project" value="InterPro"/>
</dbReference>
<dbReference type="PANTHER" id="PTHR15367">
    <property type="entry name" value="DNA-DIRECTED RNA POLYMERASE III"/>
    <property type="match status" value="1"/>
</dbReference>
<dbReference type="InterPro" id="IPR024661">
    <property type="entry name" value="RNA_pol_III_Rpc31"/>
</dbReference>
<comment type="caution">
    <text evidence="5">The sequence shown here is derived from an EMBL/GenBank/DDBJ whole genome shotgun (WGS) entry which is preliminary data.</text>
</comment>
<proteinExistence type="inferred from homology"/>
<gene>
    <name evidence="5" type="ORF">C2S53_000032</name>
</gene>
<protein>
    <recommendedName>
        <fullName evidence="7">DNA-directed RNA polymerase III subunit</fullName>
    </recommendedName>
</protein>
<dbReference type="PANTHER" id="PTHR15367:SF2">
    <property type="entry name" value="DNA-DIRECTED RNA POLYMERASE III SUBUNIT"/>
    <property type="match status" value="1"/>
</dbReference>
<dbReference type="AlphaFoldDB" id="A0AAD4JE77"/>
<accession>A0AAD4JE77</accession>
<feature type="region of interest" description="Disordered" evidence="4">
    <location>
        <begin position="151"/>
        <end position="211"/>
    </location>
</feature>